<name>A0ACB9FJF7_ARCLA</name>
<keyword evidence="2" id="KW-1185">Reference proteome</keyword>
<reference evidence="1 2" key="2">
    <citation type="journal article" date="2022" name="Mol. Ecol. Resour.">
        <title>The genomes of chicory, endive, great burdock and yacon provide insights into Asteraceae paleo-polyploidization history and plant inulin production.</title>
        <authorList>
            <person name="Fan W."/>
            <person name="Wang S."/>
            <person name="Wang H."/>
            <person name="Wang A."/>
            <person name="Jiang F."/>
            <person name="Liu H."/>
            <person name="Zhao H."/>
            <person name="Xu D."/>
            <person name="Zhang Y."/>
        </authorList>
    </citation>
    <scope>NUCLEOTIDE SEQUENCE [LARGE SCALE GENOMIC DNA]</scope>
    <source>
        <strain evidence="2">cv. Niubang</strain>
    </source>
</reference>
<proteinExistence type="predicted"/>
<dbReference type="Proteomes" id="UP001055879">
    <property type="component" value="Linkage Group LG01"/>
</dbReference>
<organism evidence="1 2">
    <name type="scientific">Arctium lappa</name>
    <name type="common">Greater burdock</name>
    <name type="synonym">Lappa major</name>
    <dbReference type="NCBI Taxonomy" id="4217"/>
    <lineage>
        <taxon>Eukaryota</taxon>
        <taxon>Viridiplantae</taxon>
        <taxon>Streptophyta</taxon>
        <taxon>Embryophyta</taxon>
        <taxon>Tracheophyta</taxon>
        <taxon>Spermatophyta</taxon>
        <taxon>Magnoliopsida</taxon>
        <taxon>eudicotyledons</taxon>
        <taxon>Gunneridae</taxon>
        <taxon>Pentapetalae</taxon>
        <taxon>asterids</taxon>
        <taxon>campanulids</taxon>
        <taxon>Asterales</taxon>
        <taxon>Asteraceae</taxon>
        <taxon>Carduoideae</taxon>
        <taxon>Cardueae</taxon>
        <taxon>Arctiinae</taxon>
        <taxon>Arctium</taxon>
    </lineage>
</organism>
<comment type="caution">
    <text evidence="1">The sequence shown here is derived from an EMBL/GenBank/DDBJ whole genome shotgun (WGS) entry which is preliminary data.</text>
</comment>
<sequence>MFGGIEVIVAVYRTHGSCALLQRKRTGRAYDPGPRHSASARVVRISFFEGARPFWRLLKYLVSLSGGMHWVLRDELGLGAF</sequence>
<evidence type="ECO:0000313" key="2">
    <source>
        <dbReference type="Proteomes" id="UP001055879"/>
    </source>
</evidence>
<reference evidence="2" key="1">
    <citation type="journal article" date="2022" name="Mol. Ecol. Resour.">
        <title>The genomes of chicory, endive, great burdock and yacon provide insights into Asteraceae palaeo-polyploidization history and plant inulin production.</title>
        <authorList>
            <person name="Fan W."/>
            <person name="Wang S."/>
            <person name="Wang H."/>
            <person name="Wang A."/>
            <person name="Jiang F."/>
            <person name="Liu H."/>
            <person name="Zhao H."/>
            <person name="Xu D."/>
            <person name="Zhang Y."/>
        </authorList>
    </citation>
    <scope>NUCLEOTIDE SEQUENCE [LARGE SCALE GENOMIC DNA]</scope>
    <source>
        <strain evidence="2">cv. Niubang</strain>
    </source>
</reference>
<gene>
    <name evidence="1" type="ORF">L6452_02119</name>
</gene>
<accession>A0ACB9FJF7</accession>
<protein>
    <submittedName>
        <fullName evidence="1">Uncharacterized protein</fullName>
    </submittedName>
</protein>
<dbReference type="EMBL" id="CM042047">
    <property type="protein sequence ID" value="KAI3770971.1"/>
    <property type="molecule type" value="Genomic_DNA"/>
</dbReference>
<evidence type="ECO:0000313" key="1">
    <source>
        <dbReference type="EMBL" id="KAI3770971.1"/>
    </source>
</evidence>